<gene>
    <name evidence="1" type="ORF">Tci_873421</name>
</gene>
<comment type="caution">
    <text evidence="1">The sequence shown here is derived from an EMBL/GenBank/DDBJ whole genome shotgun (WGS) entry which is preliminary data.</text>
</comment>
<evidence type="ECO:0000313" key="1">
    <source>
        <dbReference type="EMBL" id="GFD01452.1"/>
    </source>
</evidence>
<dbReference type="AlphaFoldDB" id="A0A699STV2"/>
<accession>A0A699STV2</accession>
<organism evidence="1">
    <name type="scientific">Tanacetum cinerariifolium</name>
    <name type="common">Dalmatian daisy</name>
    <name type="synonym">Chrysanthemum cinerariifolium</name>
    <dbReference type="NCBI Taxonomy" id="118510"/>
    <lineage>
        <taxon>Eukaryota</taxon>
        <taxon>Viridiplantae</taxon>
        <taxon>Streptophyta</taxon>
        <taxon>Embryophyta</taxon>
        <taxon>Tracheophyta</taxon>
        <taxon>Spermatophyta</taxon>
        <taxon>Magnoliopsida</taxon>
        <taxon>eudicotyledons</taxon>
        <taxon>Gunneridae</taxon>
        <taxon>Pentapetalae</taxon>
        <taxon>asterids</taxon>
        <taxon>campanulids</taxon>
        <taxon>Asterales</taxon>
        <taxon>Asteraceae</taxon>
        <taxon>Asteroideae</taxon>
        <taxon>Anthemideae</taxon>
        <taxon>Anthemidinae</taxon>
        <taxon>Tanacetum</taxon>
    </lineage>
</organism>
<reference evidence="1" key="1">
    <citation type="journal article" date="2019" name="Sci. Rep.">
        <title>Draft genome of Tanacetum cinerariifolium, the natural source of mosquito coil.</title>
        <authorList>
            <person name="Yamashiro T."/>
            <person name="Shiraishi A."/>
            <person name="Satake H."/>
            <person name="Nakayama K."/>
        </authorList>
    </citation>
    <scope>NUCLEOTIDE SEQUENCE</scope>
</reference>
<name>A0A699STV2_TANCI</name>
<feature type="non-terminal residue" evidence="1">
    <location>
        <position position="1"/>
    </location>
</feature>
<sequence>DGEDDRWVFECRVRQQK</sequence>
<protein>
    <submittedName>
        <fullName evidence="1">Uncharacterized protein</fullName>
    </submittedName>
</protein>
<dbReference type="EMBL" id="BKCJ011191443">
    <property type="protein sequence ID" value="GFD01452.1"/>
    <property type="molecule type" value="Genomic_DNA"/>
</dbReference>
<proteinExistence type="predicted"/>